<evidence type="ECO:0000256" key="1">
    <source>
        <dbReference type="SAM" id="Phobius"/>
    </source>
</evidence>
<protein>
    <submittedName>
        <fullName evidence="2">Ribonuclease H-like domain-containing protein</fullName>
    </submittedName>
</protein>
<feature type="transmembrane region" description="Helical" evidence="1">
    <location>
        <begin position="191"/>
        <end position="210"/>
    </location>
</feature>
<dbReference type="EMBL" id="BQNB010010162">
    <property type="protein sequence ID" value="GJS73541.1"/>
    <property type="molecule type" value="Genomic_DNA"/>
</dbReference>
<organism evidence="2 3">
    <name type="scientific">Tanacetum coccineum</name>
    <dbReference type="NCBI Taxonomy" id="301880"/>
    <lineage>
        <taxon>Eukaryota</taxon>
        <taxon>Viridiplantae</taxon>
        <taxon>Streptophyta</taxon>
        <taxon>Embryophyta</taxon>
        <taxon>Tracheophyta</taxon>
        <taxon>Spermatophyta</taxon>
        <taxon>Magnoliopsida</taxon>
        <taxon>eudicotyledons</taxon>
        <taxon>Gunneridae</taxon>
        <taxon>Pentapetalae</taxon>
        <taxon>asterids</taxon>
        <taxon>campanulids</taxon>
        <taxon>Asterales</taxon>
        <taxon>Asteraceae</taxon>
        <taxon>Asteroideae</taxon>
        <taxon>Anthemideae</taxon>
        <taxon>Anthemidinae</taxon>
        <taxon>Tanacetum</taxon>
    </lineage>
</organism>
<reference evidence="2" key="2">
    <citation type="submission" date="2022-01" db="EMBL/GenBank/DDBJ databases">
        <authorList>
            <person name="Yamashiro T."/>
            <person name="Shiraishi A."/>
            <person name="Satake H."/>
            <person name="Nakayama K."/>
        </authorList>
    </citation>
    <scope>NUCLEOTIDE SEQUENCE</scope>
</reference>
<keyword evidence="1" id="KW-1133">Transmembrane helix</keyword>
<name>A0ABQ4Y7A2_9ASTR</name>
<dbReference type="Proteomes" id="UP001151760">
    <property type="component" value="Unassembled WGS sequence"/>
</dbReference>
<proteinExistence type="predicted"/>
<reference evidence="2" key="1">
    <citation type="journal article" date="2022" name="Int. J. Mol. Sci.">
        <title>Draft Genome of Tanacetum Coccineum: Genomic Comparison of Closely Related Tanacetum-Family Plants.</title>
        <authorList>
            <person name="Yamashiro T."/>
            <person name="Shiraishi A."/>
            <person name="Nakayama K."/>
            <person name="Satake H."/>
        </authorList>
    </citation>
    <scope>NUCLEOTIDE SEQUENCE</scope>
</reference>
<gene>
    <name evidence="2" type="ORF">Tco_0706382</name>
</gene>
<accession>A0ABQ4Y7A2</accession>
<evidence type="ECO:0000313" key="3">
    <source>
        <dbReference type="Proteomes" id="UP001151760"/>
    </source>
</evidence>
<keyword evidence="1" id="KW-0812">Transmembrane</keyword>
<keyword evidence="1" id="KW-0472">Membrane</keyword>
<keyword evidence="3" id="KW-1185">Reference proteome</keyword>
<sequence length="225" mass="25727">MLISQHKYAIKILEHANMLTCNLSQTPLDTESKLAVDRDLISHPTILYSSSTSSLVAYSDVDWAGCPTTRRSTCGYCVFPSNKLCLLVLQAPVYAFWSGACYEVEYRDVVNVVVETCWLDIHFVRDLVAIGHVWFYMFPYAIVVSERKGSNNTPIHVSIITQESTMDVEKKKKRRQIQEEKYRKKKKKKNMVAFIVTGIAKPLAIFDLVVEEDQASRQRADLVRL</sequence>
<comment type="caution">
    <text evidence="2">The sequence shown here is derived from an EMBL/GenBank/DDBJ whole genome shotgun (WGS) entry which is preliminary data.</text>
</comment>
<evidence type="ECO:0000313" key="2">
    <source>
        <dbReference type="EMBL" id="GJS73541.1"/>
    </source>
</evidence>